<dbReference type="GO" id="GO:0006261">
    <property type="term" value="P:DNA-templated DNA replication"/>
    <property type="evidence" value="ECO:0007669"/>
    <property type="project" value="TreeGrafter"/>
</dbReference>
<reference evidence="2" key="1">
    <citation type="submission" date="2023-04" db="EMBL/GenBank/DDBJ databases">
        <authorList>
            <person name="Vijverberg K."/>
            <person name="Xiong W."/>
            <person name="Schranz E."/>
        </authorList>
    </citation>
    <scope>NUCLEOTIDE SEQUENCE</scope>
</reference>
<dbReference type="PANTHER" id="PTHR14303:SF0">
    <property type="entry name" value="DNA POLYMERASE DELTA SUBUNIT 4"/>
    <property type="match status" value="1"/>
</dbReference>
<evidence type="ECO:0000256" key="1">
    <source>
        <dbReference type="SAM" id="MobiDB-lite"/>
    </source>
</evidence>
<dbReference type="GO" id="GO:0000731">
    <property type="term" value="P:DNA synthesis involved in DNA repair"/>
    <property type="evidence" value="ECO:0007669"/>
    <property type="project" value="InterPro"/>
</dbReference>
<dbReference type="Proteomes" id="UP001177003">
    <property type="component" value="Chromosome 9"/>
</dbReference>
<dbReference type="PANTHER" id="PTHR14303">
    <property type="entry name" value="DNA POLYMERASE DELTA SUBUNIT 4"/>
    <property type="match status" value="1"/>
</dbReference>
<dbReference type="GO" id="GO:0003887">
    <property type="term" value="F:DNA-directed DNA polymerase activity"/>
    <property type="evidence" value="ECO:0007669"/>
    <property type="project" value="TreeGrafter"/>
</dbReference>
<protein>
    <recommendedName>
        <fullName evidence="4">DNA polymerase delta subunit 4</fullName>
    </recommendedName>
</protein>
<name>A0AA36ELS8_LACSI</name>
<dbReference type="EMBL" id="OX465085">
    <property type="protein sequence ID" value="CAI9301901.1"/>
    <property type="molecule type" value="Genomic_DNA"/>
</dbReference>
<evidence type="ECO:0000313" key="3">
    <source>
        <dbReference type="Proteomes" id="UP001177003"/>
    </source>
</evidence>
<proteinExistence type="predicted"/>
<feature type="region of interest" description="Disordered" evidence="1">
    <location>
        <begin position="13"/>
        <end position="45"/>
    </location>
</feature>
<keyword evidence="3" id="KW-1185">Reference proteome</keyword>
<dbReference type="GO" id="GO:0043625">
    <property type="term" value="C:delta DNA polymerase complex"/>
    <property type="evidence" value="ECO:0007669"/>
    <property type="project" value="TreeGrafter"/>
</dbReference>
<accession>A0AA36ELS8</accession>
<dbReference type="AlphaFoldDB" id="A0AA36ELS8"/>
<sequence length="127" mass="13719">MASSASMKVFYKQTKKNAGISKPPPNKSKPKSKNVASFGAKSAQPPALVAHGSFDLKESDDGREEVLRQFDMNVAYGPCVGMKRMDRWKRAAMLGLNPPEDVRSLLTSATATNGNEGCGDSLWDGRV</sequence>
<dbReference type="InterPro" id="IPR007218">
    <property type="entry name" value="DNA_pol_delta_4"/>
</dbReference>
<evidence type="ECO:0000313" key="2">
    <source>
        <dbReference type="EMBL" id="CAI9301901.1"/>
    </source>
</evidence>
<gene>
    <name evidence="2" type="ORF">LSALG_LOCUS40421</name>
</gene>
<organism evidence="2 3">
    <name type="scientific">Lactuca saligna</name>
    <name type="common">Willowleaf lettuce</name>
    <dbReference type="NCBI Taxonomy" id="75948"/>
    <lineage>
        <taxon>Eukaryota</taxon>
        <taxon>Viridiplantae</taxon>
        <taxon>Streptophyta</taxon>
        <taxon>Embryophyta</taxon>
        <taxon>Tracheophyta</taxon>
        <taxon>Spermatophyta</taxon>
        <taxon>Magnoliopsida</taxon>
        <taxon>eudicotyledons</taxon>
        <taxon>Gunneridae</taxon>
        <taxon>Pentapetalae</taxon>
        <taxon>asterids</taxon>
        <taxon>campanulids</taxon>
        <taxon>Asterales</taxon>
        <taxon>Asteraceae</taxon>
        <taxon>Cichorioideae</taxon>
        <taxon>Cichorieae</taxon>
        <taxon>Lactucinae</taxon>
        <taxon>Lactuca</taxon>
    </lineage>
</organism>
<evidence type="ECO:0008006" key="4">
    <source>
        <dbReference type="Google" id="ProtNLM"/>
    </source>
</evidence>
<dbReference type="Pfam" id="PF04081">
    <property type="entry name" value="DNA_pol_delta_4"/>
    <property type="match status" value="1"/>
</dbReference>